<evidence type="ECO:0000313" key="2">
    <source>
        <dbReference type="Proteomes" id="UP000221468"/>
    </source>
</evidence>
<protein>
    <submittedName>
        <fullName evidence="1">Uncharacterized protein</fullName>
    </submittedName>
</protein>
<evidence type="ECO:0000313" key="1">
    <source>
        <dbReference type="EMBL" id="AQZ54636.1"/>
    </source>
</evidence>
<keyword evidence="2" id="KW-1185">Reference proteome</keyword>
<name>A0A1U9ZAD0_9CAUD</name>
<accession>A0A1U9ZAD0</accession>
<dbReference type="KEGG" id="vg:40076428"/>
<dbReference type="GeneID" id="40076428"/>
<dbReference type="RefSeq" id="YP_009600622.1">
    <property type="nucleotide sequence ID" value="NC_041925.1"/>
</dbReference>
<dbReference type="EMBL" id="KY742649">
    <property type="protein sequence ID" value="AQZ54636.1"/>
    <property type="molecule type" value="Genomic_DNA"/>
</dbReference>
<proteinExistence type="predicted"/>
<organism evidence="1 2">
    <name type="scientific">Proteus phage VB_PmiS-Isfahan</name>
    <dbReference type="NCBI Taxonomy" id="1969841"/>
    <lineage>
        <taxon>Viruses</taxon>
        <taxon>Duplodnaviria</taxon>
        <taxon>Heunggongvirae</taxon>
        <taxon>Uroviricota</taxon>
        <taxon>Caudoviricetes</taxon>
        <taxon>Gorganvirus</taxon>
        <taxon>Gorganvirus isfahan</taxon>
    </lineage>
</organism>
<dbReference type="Proteomes" id="UP000221468">
    <property type="component" value="Segment"/>
</dbReference>
<sequence length="63" mass="7275">MTEFEHGFMFAIACLMRLHDNPTIASDVILENGFQHLDISDMDDFDKEEILKLNSELGINYEP</sequence>
<reference evidence="1 2" key="1">
    <citation type="journal article" date="2019" name="Genomics">
        <title>Genomic analyses of a novel bacteriophage (VB_PmiS-Isfahan) within Siphoviridae family infecting Proteus mirabilis.</title>
        <authorList>
            <person name="Yazdi M."/>
            <person name="Bouzari M."/>
            <person name="Ghaemi E.A."/>
        </authorList>
    </citation>
    <scope>NUCLEOTIDE SEQUENCE [LARGE SCALE GENOMIC DNA]</scope>
</reference>